<dbReference type="HAMAP" id="MF_00775">
    <property type="entry name" value="UPF0311"/>
    <property type="match status" value="1"/>
</dbReference>
<organism evidence="2 3">
    <name type="scientific">Nocardia otitidiscaviarum</name>
    <dbReference type="NCBI Taxonomy" id="1823"/>
    <lineage>
        <taxon>Bacteria</taxon>
        <taxon>Bacillati</taxon>
        <taxon>Actinomycetota</taxon>
        <taxon>Actinomycetes</taxon>
        <taxon>Mycobacteriales</taxon>
        <taxon>Nocardiaceae</taxon>
        <taxon>Nocardia</taxon>
    </lineage>
</organism>
<evidence type="ECO:0000313" key="2">
    <source>
        <dbReference type="EMBL" id="SUD47871.1"/>
    </source>
</evidence>
<gene>
    <name evidence="2" type="ORF">NCTC1934_05196</name>
</gene>
<comment type="similarity">
    <text evidence="1">Belongs to the UPF0311 family.</text>
</comment>
<evidence type="ECO:0000256" key="1">
    <source>
        <dbReference type="HAMAP-Rule" id="MF_00775"/>
    </source>
</evidence>
<dbReference type="PANTHER" id="PTHR37315:SF1">
    <property type="entry name" value="UPF0311 PROTEIN BLR7842"/>
    <property type="match status" value="1"/>
</dbReference>
<keyword evidence="3" id="KW-1185">Reference proteome</keyword>
<name>A0A379JHY6_9NOCA</name>
<accession>A0A379JHY6</accession>
<dbReference type="PANTHER" id="PTHR37315">
    <property type="entry name" value="UPF0311 PROTEIN BLR7842"/>
    <property type="match status" value="1"/>
</dbReference>
<dbReference type="EMBL" id="UGRY01000003">
    <property type="protein sequence ID" value="SUD47871.1"/>
    <property type="molecule type" value="Genomic_DNA"/>
</dbReference>
<dbReference type="InterPro" id="IPR020915">
    <property type="entry name" value="UPF0311"/>
</dbReference>
<dbReference type="Gene3D" id="2.40.160.20">
    <property type="match status" value="1"/>
</dbReference>
<dbReference type="Pfam" id="PF11578">
    <property type="entry name" value="DUF3237"/>
    <property type="match status" value="1"/>
</dbReference>
<evidence type="ECO:0000313" key="3">
    <source>
        <dbReference type="Proteomes" id="UP000255467"/>
    </source>
</evidence>
<sequence length="161" mass="17664">MDSRIRDIAPIATRRLFDVVVDLDAPLSIGGPLGQRVLFRAVGGTFEGERLRGEVVSGGGDWAVFRADGAMVLDVRVTLRAEDGALVQMSYGGRWIMPGDIRAEIGNPATRHLVDPSRYYFRTAPSFETGARNYLWLNDVVCVGSGYPVENGVAYRVFEVL</sequence>
<reference evidence="2 3" key="1">
    <citation type="submission" date="2018-06" db="EMBL/GenBank/DDBJ databases">
        <authorList>
            <consortium name="Pathogen Informatics"/>
            <person name="Doyle S."/>
        </authorList>
    </citation>
    <scope>NUCLEOTIDE SEQUENCE [LARGE SCALE GENOMIC DNA]</scope>
    <source>
        <strain evidence="2 3">NCTC1934</strain>
    </source>
</reference>
<dbReference type="RefSeq" id="WP_039819358.1">
    <property type="nucleotide sequence ID" value="NZ_UGRY01000003.1"/>
</dbReference>
<proteinExistence type="inferred from homology"/>
<dbReference type="Proteomes" id="UP000255467">
    <property type="component" value="Unassembled WGS sequence"/>
</dbReference>
<protein>
    <recommendedName>
        <fullName evidence="1">UPF0311 protein NCTC1934_05196</fullName>
    </recommendedName>
</protein>
<dbReference type="AlphaFoldDB" id="A0A379JHY6"/>